<sequence length="745" mass="83162" precursor="true">MKHPITILLLLLANVCFAQDQAADFVTFRNDVLPVLSKMGCNSGACHGALAGKGGFRLSLHGYDPKSDHFNITREARGRRLEPSDPGRSLLLTKPTGVVPHKGGVRFLEDSDAYRILQAWIASGNSAPTPADPEVLRVEIKPDASTIKKGDAENLRVVAHFSDGTDRDVTPWAKFTSANGAVTEVDQAGRVSVIGHGESAVTAWYSSKIGIARVTSPFPNQVDGELFASSPKVNFIDELVLEQLQRLNLPPSPPASDEVFLRRVFLDTIGKLPTPAERDEFLSSDDADKKSKLIDELLQRPEFVDYWTYQWSDLLLVNGTKLRPKAVEAFYEWIRKNVEANTPWDQFVREILTAKGSSVENGATNFYALHQDPENMAENASQAFLGLSIACAKCHNHPLEKWTNDQYYAFANMFSRVRAKGWGGDARNGDGVRTLFLTSTGELIQPITGKAQPPAPLDGEPLEFDDVRDRREPLADWMTSPENPYFARSITNRVWSRFFAVGLVEDVDDLRVSNPASNEKLLSATASYLIEKDFDLKELMRAILNSATYQRSSETAPGNGTESRFYSRYYPRRLMAEVLLDAVSDATDVPTEFKEILLPGQGVKKIETPYPKGTRAIQLYDSAVKSRFLKTFGRNDREITCECQRTDEPSMVQVLHIANGDTLNEKLESKDNRVDKLMAEFDDDRELIRQAYLLTLVREPTEEESAALLAAMSSATETAGGSNRRELVEDLFWSLMSSREFLFNH</sequence>
<protein>
    <recommendedName>
        <fullName evidence="7">Bacterial Ig-like domain (Group 2)</fullName>
    </recommendedName>
</protein>
<dbReference type="InterPro" id="IPR003343">
    <property type="entry name" value="Big_2"/>
</dbReference>
<evidence type="ECO:0000259" key="4">
    <source>
        <dbReference type="Pfam" id="PF07587"/>
    </source>
</evidence>
<accession>A0A5B9PQA6</accession>
<evidence type="ECO:0000259" key="2">
    <source>
        <dbReference type="Pfam" id="PF02368"/>
    </source>
</evidence>
<dbReference type="OrthoDB" id="289126at2"/>
<name>A0A5B9PQA6_9BACT</name>
<keyword evidence="6" id="KW-1185">Reference proteome</keyword>
<evidence type="ECO:0000313" key="5">
    <source>
        <dbReference type="EMBL" id="QEG24651.1"/>
    </source>
</evidence>
<dbReference type="EMBL" id="CP042912">
    <property type="protein sequence ID" value="QEG24651.1"/>
    <property type="molecule type" value="Genomic_DNA"/>
</dbReference>
<evidence type="ECO:0000259" key="3">
    <source>
        <dbReference type="Pfam" id="PF07583"/>
    </source>
</evidence>
<dbReference type="PANTHER" id="PTHR35889">
    <property type="entry name" value="CYCLOINULO-OLIGOSACCHARIDE FRUCTANOTRANSFERASE-RELATED"/>
    <property type="match status" value="1"/>
</dbReference>
<organism evidence="5 6">
    <name type="scientific">Mariniblastus fucicola</name>
    <dbReference type="NCBI Taxonomy" id="980251"/>
    <lineage>
        <taxon>Bacteria</taxon>
        <taxon>Pseudomonadati</taxon>
        <taxon>Planctomycetota</taxon>
        <taxon>Planctomycetia</taxon>
        <taxon>Pirellulales</taxon>
        <taxon>Pirellulaceae</taxon>
        <taxon>Mariniblastus</taxon>
    </lineage>
</organism>
<dbReference type="Pfam" id="PF02368">
    <property type="entry name" value="Big_2"/>
    <property type="match status" value="1"/>
</dbReference>
<feature type="signal peptide" evidence="1">
    <location>
        <begin position="1"/>
        <end position="18"/>
    </location>
</feature>
<dbReference type="Gene3D" id="2.60.40.1080">
    <property type="match status" value="1"/>
</dbReference>
<feature type="chain" id="PRO_5022961052" description="Bacterial Ig-like domain (Group 2)" evidence="1">
    <location>
        <begin position="19"/>
        <end position="745"/>
    </location>
</feature>
<evidence type="ECO:0000313" key="6">
    <source>
        <dbReference type="Proteomes" id="UP000322214"/>
    </source>
</evidence>
<feature type="domain" description="DUF1549" evidence="3">
    <location>
        <begin position="236"/>
        <end position="418"/>
    </location>
</feature>
<dbReference type="Pfam" id="PF07587">
    <property type="entry name" value="PSD1"/>
    <property type="match status" value="1"/>
</dbReference>
<dbReference type="KEGG" id="mff:MFFC18_45720"/>
<dbReference type="RefSeq" id="WP_075083789.1">
    <property type="nucleotide sequence ID" value="NZ_CP042912.1"/>
</dbReference>
<evidence type="ECO:0008006" key="7">
    <source>
        <dbReference type="Google" id="ProtNLM"/>
    </source>
</evidence>
<dbReference type="Pfam" id="PF07583">
    <property type="entry name" value="PSCyt2"/>
    <property type="match status" value="1"/>
</dbReference>
<dbReference type="Proteomes" id="UP000322214">
    <property type="component" value="Chromosome"/>
</dbReference>
<gene>
    <name evidence="5" type="ORF">MFFC18_45720</name>
</gene>
<dbReference type="InterPro" id="IPR011444">
    <property type="entry name" value="DUF1549"/>
</dbReference>
<feature type="domain" description="BIG2" evidence="2">
    <location>
        <begin position="137"/>
        <end position="203"/>
    </location>
</feature>
<evidence type="ECO:0000256" key="1">
    <source>
        <dbReference type="SAM" id="SignalP"/>
    </source>
</evidence>
<proteinExistence type="predicted"/>
<keyword evidence="1" id="KW-0732">Signal</keyword>
<dbReference type="AlphaFoldDB" id="A0A5B9PQA6"/>
<dbReference type="PANTHER" id="PTHR35889:SF3">
    <property type="entry name" value="F-BOX DOMAIN-CONTAINING PROTEIN"/>
    <property type="match status" value="1"/>
</dbReference>
<dbReference type="STRING" id="980251.GCA_001642875_00997"/>
<feature type="domain" description="DUF1553" evidence="4">
    <location>
        <begin position="470"/>
        <end position="710"/>
    </location>
</feature>
<reference evidence="5 6" key="1">
    <citation type="submission" date="2019-08" db="EMBL/GenBank/DDBJ databases">
        <title>Deep-cultivation of Planctomycetes and their phenomic and genomic characterization uncovers novel biology.</title>
        <authorList>
            <person name="Wiegand S."/>
            <person name="Jogler M."/>
            <person name="Boedeker C."/>
            <person name="Pinto D."/>
            <person name="Vollmers J."/>
            <person name="Rivas-Marin E."/>
            <person name="Kohn T."/>
            <person name="Peeters S.H."/>
            <person name="Heuer A."/>
            <person name="Rast P."/>
            <person name="Oberbeckmann S."/>
            <person name="Bunk B."/>
            <person name="Jeske O."/>
            <person name="Meyerdierks A."/>
            <person name="Storesund J.E."/>
            <person name="Kallscheuer N."/>
            <person name="Luecker S."/>
            <person name="Lage O.M."/>
            <person name="Pohl T."/>
            <person name="Merkel B.J."/>
            <person name="Hornburger P."/>
            <person name="Mueller R.-W."/>
            <person name="Bruemmer F."/>
            <person name="Labrenz M."/>
            <person name="Spormann A.M."/>
            <person name="Op den Camp H."/>
            <person name="Overmann J."/>
            <person name="Amann R."/>
            <person name="Jetten M.S.M."/>
            <person name="Mascher T."/>
            <person name="Medema M.H."/>
            <person name="Devos D.P."/>
            <person name="Kaster A.-K."/>
            <person name="Ovreas L."/>
            <person name="Rohde M."/>
            <person name="Galperin M.Y."/>
            <person name="Jogler C."/>
        </authorList>
    </citation>
    <scope>NUCLEOTIDE SEQUENCE [LARGE SCALE GENOMIC DNA]</scope>
    <source>
        <strain evidence="5 6">FC18</strain>
    </source>
</reference>
<dbReference type="InterPro" id="IPR022655">
    <property type="entry name" value="DUF1553"/>
</dbReference>